<reference evidence="1" key="1">
    <citation type="submission" date="2018-05" db="EMBL/GenBank/DDBJ databases">
        <title>Draft genome of Mucuna pruriens seed.</title>
        <authorList>
            <person name="Nnadi N.E."/>
            <person name="Vos R."/>
            <person name="Hasami M.H."/>
            <person name="Devisetty U.K."/>
            <person name="Aguiy J.C."/>
        </authorList>
    </citation>
    <scope>NUCLEOTIDE SEQUENCE [LARGE SCALE GENOMIC DNA]</scope>
    <source>
        <strain evidence="1">JCA_2017</strain>
    </source>
</reference>
<dbReference type="AlphaFoldDB" id="A0A371FWH2"/>
<keyword evidence="2" id="KW-1185">Reference proteome</keyword>
<accession>A0A371FWH2</accession>
<dbReference type="Proteomes" id="UP000257109">
    <property type="component" value="Unassembled WGS sequence"/>
</dbReference>
<evidence type="ECO:0000313" key="2">
    <source>
        <dbReference type="Proteomes" id="UP000257109"/>
    </source>
</evidence>
<organism evidence="1 2">
    <name type="scientific">Mucuna pruriens</name>
    <name type="common">Velvet bean</name>
    <name type="synonym">Dolichos pruriens</name>
    <dbReference type="NCBI Taxonomy" id="157652"/>
    <lineage>
        <taxon>Eukaryota</taxon>
        <taxon>Viridiplantae</taxon>
        <taxon>Streptophyta</taxon>
        <taxon>Embryophyta</taxon>
        <taxon>Tracheophyta</taxon>
        <taxon>Spermatophyta</taxon>
        <taxon>Magnoliopsida</taxon>
        <taxon>eudicotyledons</taxon>
        <taxon>Gunneridae</taxon>
        <taxon>Pentapetalae</taxon>
        <taxon>rosids</taxon>
        <taxon>fabids</taxon>
        <taxon>Fabales</taxon>
        <taxon>Fabaceae</taxon>
        <taxon>Papilionoideae</taxon>
        <taxon>50 kb inversion clade</taxon>
        <taxon>NPAAA clade</taxon>
        <taxon>indigoferoid/millettioid clade</taxon>
        <taxon>Phaseoleae</taxon>
        <taxon>Mucuna</taxon>
    </lineage>
</organism>
<name>A0A371FWH2_MUCPR</name>
<feature type="non-terminal residue" evidence="1">
    <location>
        <position position="1"/>
    </location>
</feature>
<proteinExistence type="predicted"/>
<evidence type="ECO:0000313" key="1">
    <source>
        <dbReference type="EMBL" id="RDX82646.1"/>
    </source>
</evidence>
<gene>
    <name evidence="1" type="ORF">CR513_36549</name>
</gene>
<dbReference type="PANTHER" id="PTHR31263">
    <property type="entry name" value="CELLULASE FAMILY PROTEIN (AFU_ORTHOLOGUE AFUA_5G14560)"/>
    <property type="match status" value="1"/>
</dbReference>
<dbReference type="PANTHER" id="PTHR31263:SF46">
    <property type="entry name" value="HYDROLYZING O-GLYCOSYL COMPOUNDS HYDROLASE"/>
    <property type="match status" value="1"/>
</dbReference>
<comment type="caution">
    <text evidence="1">The sequence shown here is derived from an EMBL/GenBank/DDBJ whole genome shotgun (WGS) entry which is preliminary data.</text>
</comment>
<dbReference type="EMBL" id="QJKJ01007588">
    <property type="protein sequence ID" value="RDX82646.1"/>
    <property type="molecule type" value="Genomic_DNA"/>
</dbReference>
<sequence>MLSLLHFASHSNSLPLSTNKRWIALDLTTFSLENVILIQAFDVVIDEFGKQGLMVLADNHVSECKWCCDNNNENEFFGDEHLNPEE</sequence>
<dbReference type="STRING" id="157652.A0A371FWH2"/>
<protein>
    <submittedName>
        <fullName evidence="1">Uncharacterized protein</fullName>
    </submittedName>
</protein>